<sequence>MVSKFQKWILLKACSKIAPTTIYRSSPESDHNDFYSIKISTKDNRKLLIRKIDGLKIFALIYDENRSKYCIEETFYIDQLDINRIEIKHYLYNFYTTYKSINEFALHYLLKKDVFKIKFLRLKDRVAQTIFNQRILQIKPRLELLEYIIENYGITNKEFGLISLMSDIYSLRCFRHPDKEKCLNKLRMYLKSFIESGEIIKNSQGNDSVTGKAIVTLEQYQNDERRHNNSVRVQYSMVLLTLLLAFLASIQAGLIKLKPIFDLT</sequence>
<dbReference type="Proteomes" id="UP001366060">
    <property type="component" value="Unassembled WGS sequence"/>
</dbReference>
<organism evidence="2 3">
    <name type="scientific">Psychromonas arctica</name>
    <dbReference type="NCBI Taxonomy" id="168275"/>
    <lineage>
        <taxon>Bacteria</taxon>
        <taxon>Pseudomonadati</taxon>
        <taxon>Pseudomonadota</taxon>
        <taxon>Gammaproteobacteria</taxon>
        <taxon>Alteromonadales</taxon>
        <taxon>Psychromonadaceae</taxon>
        <taxon>Psychromonas</taxon>
    </lineage>
</organism>
<accession>A0ABU9HCP8</accession>
<protein>
    <submittedName>
        <fullName evidence="2">Uncharacterized protein</fullName>
    </submittedName>
</protein>
<evidence type="ECO:0000256" key="1">
    <source>
        <dbReference type="SAM" id="Phobius"/>
    </source>
</evidence>
<dbReference type="RefSeq" id="WP_341628205.1">
    <property type="nucleotide sequence ID" value="NZ_JBAKBA010000023.1"/>
</dbReference>
<name>A0ABU9HCP8_9GAMM</name>
<keyword evidence="1" id="KW-0812">Transmembrane</keyword>
<comment type="caution">
    <text evidence="2">The sequence shown here is derived from an EMBL/GenBank/DDBJ whole genome shotgun (WGS) entry which is preliminary data.</text>
</comment>
<evidence type="ECO:0000313" key="2">
    <source>
        <dbReference type="EMBL" id="MEL0659669.1"/>
    </source>
</evidence>
<keyword evidence="1" id="KW-0472">Membrane</keyword>
<reference evidence="2 3" key="1">
    <citation type="submission" date="2024-02" db="EMBL/GenBank/DDBJ databases">
        <title>Bacteria isolated from the canopy kelp, Nereocystis luetkeana.</title>
        <authorList>
            <person name="Pfister C.A."/>
            <person name="Younker I.T."/>
            <person name="Light S.H."/>
        </authorList>
    </citation>
    <scope>NUCLEOTIDE SEQUENCE [LARGE SCALE GENOMIC DNA]</scope>
    <source>
        <strain evidence="2 3">TI.2.07</strain>
    </source>
</reference>
<feature type="transmembrane region" description="Helical" evidence="1">
    <location>
        <begin position="235"/>
        <end position="255"/>
    </location>
</feature>
<keyword evidence="1" id="KW-1133">Transmembrane helix</keyword>
<keyword evidence="3" id="KW-1185">Reference proteome</keyword>
<dbReference type="EMBL" id="JBAKBA010000023">
    <property type="protein sequence ID" value="MEL0659669.1"/>
    <property type="molecule type" value="Genomic_DNA"/>
</dbReference>
<evidence type="ECO:0000313" key="3">
    <source>
        <dbReference type="Proteomes" id="UP001366060"/>
    </source>
</evidence>
<proteinExistence type="predicted"/>
<gene>
    <name evidence="2" type="ORF">V6255_11015</name>
</gene>